<sequence>MSPGLTRVVGWSAAAVLIVAFASLGQWQLSRMSQKQATVDAVAATLASRDAVPLAAAADPARARSYDWSAGRGRFVDRAAFVLDNQIRAGIPGLRVYRLFAPEAGPPLLVDLGWTALVDRGTRLPDAAIVRGDGLLGRDLELRGLLAPPPSPGLALGPALVPGDAVLMTRVEPAAIAAEAGLDALPPRVLRLDPALDIGYQRDLDVLPNTLSPDKHLGYAVQWFGLAAAVFVIALVLTIRNRRR</sequence>
<comment type="caution">
    <text evidence="6">Lacks conserved residue(s) required for the propagation of feature annotation.</text>
</comment>
<name>A0A290XBY5_9GAMM</name>
<dbReference type="Proteomes" id="UP000218968">
    <property type="component" value="Chromosome"/>
</dbReference>
<dbReference type="GO" id="GO:0005886">
    <property type="term" value="C:plasma membrane"/>
    <property type="evidence" value="ECO:0007669"/>
    <property type="project" value="UniProtKB-SubCell"/>
</dbReference>
<evidence type="ECO:0000256" key="4">
    <source>
        <dbReference type="ARBA" id="ARBA00022989"/>
    </source>
</evidence>
<dbReference type="KEGG" id="lum:CNR27_03495"/>
<reference evidence="8" key="1">
    <citation type="submission" date="2017-09" db="EMBL/GenBank/DDBJ databases">
        <title>Luteimonas liuhanmingii sp.nov., isolated from the intestinal contents of Tibetan Plateau Pika in Yushu, Qinghai Province, China.</title>
        <authorList>
            <person name="Gui Z."/>
        </authorList>
    </citation>
    <scope>NUCLEOTIDE SEQUENCE [LARGE SCALE GENOMIC DNA]</scope>
    <source>
        <strain evidence="8">100111</strain>
    </source>
</reference>
<dbReference type="RefSeq" id="WP_096296958.1">
    <property type="nucleotide sequence ID" value="NZ_CP023406.1"/>
</dbReference>
<proteinExistence type="inferred from homology"/>
<organism evidence="7 8">
    <name type="scientific">Luteimonas chenhongjianii</name>
    <dbReference type="NCBI Taxonomy" id="2006110"/>
    <lineage>
        <taxon>Bacteria</taxon>
        <taxon>Pseudomonadati</taxon>
        <taxon>Pseudomonadota</taxon>
        <taxon>Gammaproteobacteria</taxon>
        <taxon>Lysobacterales</taxon>
        <taxon>Lysobacteraceae</taxon>
        <taxon>Luteimonas</taxon>
    </lineage>
</organism>
<dbReference type="InterPro" id="IPR045214">
    <property type="entry name" value="Surf1/Surf4"/>
</dbReference>
<evidence type="ECO:0000256" key="1">
    <source>
        <dbReference type="ARBA" id="ARBA00004370"/>
    </source>
</evidence>
<keyword evidence="3 6" id="KW-0812">Transmembrane</keyword>
<keyword evidence="8" id="KW-1185">Reference proteome</keyword>
<feature type="transmembrane region" description="Helical" evidence="6">
    <location>
        <begin position="217"/>
        <end position="239"/>
    </location>
</feature>
<dbReference type="CDD" id="cd06662">
    <property type="entry name" value="SURF1"/>
    <property type="match status" value="1"/>
</dbReference>
<dbReference type="Pfam" id="PF02104">
    <property type="entry name" value="SURF1"/>
    <property type="match status" value="1"/>
</dbReference>
<evidence type="ECO:0000313" key="7">
    <source>
        <dbReference type="EMBL" id="ATD66630.1"/>
    </source>
</evidence>
<comment type="subcellular location">
    <subcellularLocation>
        <location evidence="6">Cell membrane</location>
        <topology evidence="6">Multi-pass membrane protein</topology>
    </subcellularLocation>
    <subcellularLocation>
        <location evidence="1">Membrane</location>
    </subcellularLocation>
</comment>
<evidence type="ECO:0000256" key="2">
    <source>
        <dbReference type="ARBA" id="ARBA00007165"/>
    </source>
</evidence>
<dbReference type="PANTHER" id="PTHR23427">
    <property type="entry name" value="SURFEIT LOCUS PROTEIN"/>
    <property type="match status" value="1"/>
</dbReference>
<dbReference type="OrthoDB" id="9789940at2"/>
<evidence type="ECO:0000313" key="8">
    <source>
        <dbReference type="Proteomes" id="UP000218968"/>
    </source>
</evidence>
<keyword evidence="4 6" id="KW-1133">Transmembrane helix</keyword>
<gene>
    <name evidence="7" type="ORF">CNR27_03495</name>
</gene>
<accession>A0A290XBY5</accession>
<dbReference type="AlphaFoldDB" id="A0A290XBY5"/>
<evidence type="ECO:0000256" key="5">
    <source>
        <dbReference type="ARBA" id="ARBA00023136"/>
    </source>
</evidence>
<evidence type="ECO:0000256" key="6">
    <source>
        <dbReference type="RuleBase" id="RU363076"/>
    </source>
</evidence>
<keyword evidence="5 6" id="KW-0472">Membrane</keyword>
<keyword evidence="6" id="KW-1003">Cell membrane</keyword>
<dbReference type="EMBL" id="CP023406">
    <property type="protein sequence ID" value="ATD66630.1"/>
    <property type="molecule type" value="Genomic_DNA"/>
</dbReference>
<dbReference type="PANTHER" id="PTHR23427:SF2">
    <property type="entry name" value="SURFEIT LOCUS PROTEIN 1"/>
    <property type="match status" value="1"/>
</dbReference>
<dbReference type="InterPro" id="IPR002994">
    <property type="entry name" value="Surf1/Shy1"/>
</dbReference>
<comment type="similarity">
    <text evidence="2 6">Belongs to the SURF1 family.</text>
</comment>
<dbReference type="PROSITE" id="PS50895">
    <property type="entry name" value="SURF1"/>
    <property type="match status" value="1"/>
</dbReference>
<protein>
    <recommendedName>
        <fullName evidence="6">SURF1-like protein</fullName>
    </recommendedName>
</protein>
<evidence type="ECO:0000256" key="3">
    <source>
        <dbReference type="ARBA" id="ARBA00022692"/>
    </source>
</evidence>